<reference evidence="2 3" key="1">
    <citation type="journal article" date="2012" name="PLoS Genet.">
        <title>Comparative Genomics of Plant-Associated Pseudomonas spp.: Insights into Diversity and Inheritance of Traits Involved in Multitrophic Interactions.</title>
        <authorList>
            <person name="Loper J.E."/>
            <person name="Hassan K.A."/>
            <person name="Mavrodi D.V."/>
            <person name="Davis E.W.II."/>
            <person name="Lim C.K."/>
            <person name="Shaffer B.T."/>
            <person name="Elbourne L.D."/>
            <person name="Stockwell V.O."/>
            <person name="Hartney S.L."/>
            <person name="Breakwell K."/>
            <person name="Henkels M.D."/>
            <person name="Tetu S.G."/>
            <person name="Rangel L.I."/>
            <person name="Kidarsa T.A."/>
            <person name="Wilson N.L."/>
            <person name="van de Mortel J.E."/>
            <person name="Song C."/>
            <person name="Blumhagen R."/>
            <person name="Radune D."/>
            <person name="Hostetler J.B."/>
            <person name="Brinkac L.M."/>
            <person name="Durkin A.S."/>
            <person name="Kluepfel D.A."/>
            <person name="Wechter W.P."/>
            <person name="Anderson A.J."/>
            <person name="Kim Y.C."/>
            <person name="Pierson L.S.III."/>
            <person name="Pierson E.A."/>
            <person name="Lindow S.E."/>
            <person name="Kobayashi D.Y."/>
            <person name="Raaijmakers J.M."/>
            <person name="Weller D.M."/>
            <person name="Thomashow L.S."/>
            <person name="Allen A.E."/>
            <person name="Paulsen I.T."/>
        </authorList>
    </citation>
    <scope>NUCLEOTIDE SEQUENCE [LARGE SCALE GENOMIC DNA]</scope>
    <source>
        <strain evidence="2 3">O6</strain>
    </source>
</reference>
<dbReference type="EMBL" id="AHOT01000006">
    <property type="protein sequence ID" value="EIM17744.1"/>
    <property type="molecule type" value="Genomic_DNA"/>
</dbReference>
<evidence type="ECO:0000313" key="3">
    <source>
        <dbReference type="Proteomes" id="UP000003790"/>
    </source>
</evidence>
<accession>A0AB33WX70</accession>
<evidence type="ECO:0000259" key="1">
    <source>
        <dbReference type="Pfam" id="PF16289"/>
    </source>
</evidence>
<comment type="caution">
    <text evidence="2">The sequence shown here is derived from an EMBL/GenBank/DDBJ whole genome shotgun (WGS) entry which is preliminary data.</text>
</comment>
<dbReference type="RefSeq" id="WP_009049940.1">
    <property type="nucleotide sequence ID" value="NZ_CM001490.1"/>
</dbReference>
<protein>
    <recommendedName>
        <fullName evidence="1">DUF4935 domain-containing protein</fullName>
    </recommendedName>
</protein>
<dbReference type="Pfam" id="PF16289">
    <property type="entry name" value="PIN_12"/>
    <property type="match status" value="1"/>
</dbReference>
<feature type="domain" description="DUF4935" evidence="1">
    <location>
        <begin position="6"/>
        <end position="184"/>
    </location>
</feature>
<sequence length="382" mass="42988">MPALHLFIDTNIFLNFYSFSDDKLEILDELIELAAPGQMTIHLPKQVENELKRNRESKLQVAMSDFKKAQLPTAVPHHMRGTEAAKQYDEAVKSAEQAKKLLIANAISLALRNELEVDQKLSRLFEKASRHPEDNELYQRALVRMNKGNPPGKAQSIGDRYIWETLLTHVPDGDLFIISKDGDYASPLTMDKTSRPLAYLADEWTESKDGGRLTIFRTINEVVDYYKNLQSQPDVEDPLLAEAQRVPEAPEVVLDDQRLIPEVPAPEIEDVVPQQGAVPTVPRDEVEAAILHLVESGSFITTHSAVANLNRYLQQLTKEDAEQLFQAATDNSQIRWIISDEDVNDLYLSLVTQWVTEVDPGLADSIIELLGLSPETPEEESI</sequence>
<dbReference type="InterPro" id="IPR032557">
    <property type="entry name" value="DUF4935"/>
</dbReference>
<organism evidence="2 3">
    <name type="scientific">Pseudomonas chlororaphis O6</name>
    <dbReference type="NCBI Taxonomy" id="1037915"/>
    <lineage>
        <taxon>Bacteria</taxon>
        <taxon>Pseudomonadati</taxon>
        <taxon>Pseudomonadota</taxon>
        <taxon>Gammaproteobacteria</taxon>
        <taxon>Pseudomonadales</taxon>
        <taxon>Pseudomonadaceae</taxon>
        <taxon>Pseudomonas</taxon>
    </lineage>
</organism>
<gene>
    <name evidence="2" type="ORF">PchlO6_4173</name>
</gene>
<dbReference type="AlphaFoldDB" id="A0AB33WX70"/>
<name>A0AB33WX70_9PSED</name>
<dbReference type="Proteomes" id="UP000003790">
    <property type="component" value="Chromosome"/>
</dbReference>
<proteinExistence type="predicted"/>
<evidence type="ECO:0000313" key="2">
    <source>
        <dbReference type="EMBL" id="EIM17744.1"/>
    </source>
</evidence>